<dbReference type="PANTHER" id="PTHR11638:SF18">
    <property type="entry name" value="HEAT SHOCK PROTEIN 104"/>
    <property type="match status" value="1"/>
</dbReference>
<dbReference type="SUPFAM" id="SSF52540">
    <property type="entry name" value="P-loop containing nucleoside triphosphate hydrolases"/>
    <property type="match status" value="2"/>
</dbReference>
<dbReference type="Pfam" id="PF07724">
    <property type="entry name" value="AAA_2"/>
    <property type="match status" value="1"/>
</dbReference>
<dbReference type="Pfam" id="PF10431">
    <property type="entry name" value="ClpB_D2-small"/>
    <property type="match status" value="1"/>
</dbReference>
<dbReference type="InterPro" id="IPR004176">
    <property type="entry name" value="Clp_R_N"/>
</dbReference>
<evidence type="ECO:0000256" key="2">
    <source>
        <dbReference type="ARBA" id="ARBA00022741"/>
    </source>
</evidence>
<evidence type="ECO:0000256" key="1">
    <source>
        <dbReference type="ARBA" id="ARBA00022737"/>
    </source>
</evidence>
<dbReference type="SUPFAM" id="SSF81923">
    <property type="entry name" value="Double Clp-N motif"/>
    <property type="match status" value="1"/>
</dbReference>
<dbReference type="CDD" id="cd19499">
    <property type="entry name" value="RecA-like_ClpB_Hsp104-like"/>
    <property type="match status" value="1"/>
</dbReference>
<gene>
    <name evidence="10" type="ORF">GM661_15880</name>
</gene>
<dbReference type="InterPro" id="IPR019489">
    <property type="entry name" value="Clp_ATPase_C"/>
</dbReference>
<dbReference type="Gene3D" id="1.10.8.60">
    <property type="match status" value="2"/>
</dbReference>
<dbReference type="PRINTS" id="PR00300">
    <property type="entry name" value="CLPPROTEASEA"/>
</dbReference>
<evidence type="ECO:0000256" key="4">
    <source>
        <dbReference type="ARBA" id="ARBA00023186"/>
    </source>
</evidence>
<dbReference type="PROSITE" id="PS50151">
    <property type="entry name" value="UVR"/>
    <property type="match status" value="1"/>
</dbReference>
<dbReference type="InterPro" id="IPR027417">
    <property type="entry name" value="P-loop_NTPase"/>
</dbReference>
<dbReference type="Proteomes" id="UP000665020">
    <property type="component" value="Chromosome"/>
</dbReference>
<dbReference type="FunFam" id="3.40.50.300:FF:000010">
    <property type="entry name" value="Chaperone clpB 1, putative"/>
    <property type="match status" value="1"/>
</dbReference>
<dbReference type="InterPro" id="IPR018368">
    <property type="entry name" value="ClpA/B_CS1"/>
</dbReference>
<dbReference type="Pfam" id="PF02861">
    <property type="entry name" value="Clp_N"/>
    <property type="match status" value="1"/>
</dbReference>
<dbReference type="CDD" id="cd00009">
    <property type="entry name" value="AAA"/>
    <property type="match status" value="1"/>
</dbReference>
<organism evidence="10 11">
    <name type="scientific">Iocasia fonsfrigidae</name>
    <dbReference type="NCBI Taxonomy" id="2682810"/>
    <lineage>
        <taxon>Bacteria</taxon>
        <taxon>Bacillati</taxon>
        <taxon>Bacillota</taxon>
        <taxon>Clostridia</taxon>
        <taxon>Halanaerobiales</taxon>
        <taxon>Halanaerobiaceae</taxon>
        <taxon>Iocasia</taxon>
    </lineage>
</organism>
<protein>
    <submittedName>
        <fullName evidence="10">AAA domain-containing protein</fullName>
    </submittedName>
</protein>
<evidence type="ECO:0000313" key="10">
    <source>
        <dbReference type="EMBL" id="QTL99330.1"/>
    </source>
</evidence>
<accession>A0A8A7KDJ0</accession>
<keyword evidence="3 6" id="KW-0067">ATP-binding</keyword>
<dbReference type="InterPro" id="IPR001943">
    <property type="entry name" value="UVR_dom"/>
</dbReference>
<evidence type="ECO:0000256" key="5">
    <source>
        <dbReference type="PROSITE-ProRule" id="PRU01251"/>
    </source>
</evidence>
<dbReference type="InterPro" id="IPR028299">
    <property type="entry name" value="ClpA/B_CS2"/>
</dbReference>
<dbReference type="PROSITE" id="PS00871">
    <property type="entry name" value="CLPAB_2"/>
    <property type="match status" value="1"/>
</dbReference>
<dbReference type="GO" id="GO:0005524">
    <property type="term" value="F:ATP binding"/>
    <property type="evidence" value="ECO:0007669"/>
    <property type="project" value="UniProtKB-KW"/>
</dbReference>
<evidence type="ECO:0000256" key="6">
    <source>
        <dbReference type="RuleBase" id="RU004432"/>
    </source>
</evidence>
<keyword evidence="2 6" id="KW-0547">Nucleotide-binding</keyword>
<evidence type="ECO:0000313" key="11">
    <source>
        <dbReference type="Proteomes" id="UP000665020"/>
    </source>
</evidence>
<dbReference type="SMART" id="SM00382">
    <property type="entry name" value="AAA"/>
    <property type="match status" value="2"/>
</dbReference>
<dbReference type="Gene3D" id="3.40.50.300">
    <property type="entry name" value="P-loop containing nucleotide triphosphate hydrolases"/>
    <property type="match status" value="2"/>
</dbReference>
<feature type="domain" description="UVR" evidence="8">
    <location>
        <begin position="416"/>
        <end position="451"/>
    </location>
</feature>
<dbReference type="FunFam" id="1.10.8.60:FF:000017">
    <property type="entry name" value="ATP-dependent chaperone ClpB"/>
    <property type="match status" value="1"/>
</dbReference>
<dbReference type="GO" id="GO:0016887">
    <property type="term" value="F:ATP hydrolysis activity"/>
    <property type="evidence" value="ECO:0007669"/>
    <property type="project" value="InterPro"/>
</dbReference>
<proteinExistence type="inferred from homology"/>
<reference evidence="10" key="1">
    <citation type="submission" date="2019-12" db="EMBL/GenBank/DDBJ databases">
        <authorList>
            <person name="zhang j."/>
            <person name="sun C.M."/>
        </authorList>
    </citation>
    <scope>NUCLEOTIDE SEQUENCE</scope>
    <source>
        <strain evidence="10">NS-1</strain>
    </source>
</reference>
<feature type="domain" description="Clp R" evidence="9">
    <location>
        <begin position="2"/>
        <end position="144"/>
    </location>
</feature>
<dbReference type="PANTHER" id="PTHR11638">
    <property type="entry name" value="ATP-DEPENDENT CLP PROTEASE"/>
    <property type="match status" value="1"/>
</dbReference>
<comment type="similarity">
    <text evidence="6">Belongs to the ClpA/ClpB family.</text>
</comment>
<dbReference type="InterPro" id="IPR001270">
    <property type="entry name" value="ClpA/B"/>
</dbReference>
<evidence type="ECO:0000256" key="7">
    <source>
        <dbReference type="SAM" id="Coils"/>
    </source>
</evidence>
<dbReference type="Gene3D" id="4.10.860.10">
    <property type="entry name" value="UVR domain"/>
    <property type="match status" value="1"/>
</dbReference>
<dbReference type="PROSITE" id="PS00870">
    <property type="entry name" value="CLPAB_1"/>
    <property type="match status" value="1"/>
</dbReference>
<dbReference type="Gene3D" id="1.10.1780.10">
    <property type="entry name" value="Clp, N-terminal domain"/>
    <property type="match status" value="1"/>
</dbReference>
<keyword evidence="11" id="KW-1185">Reference proteome</keyword>
<evidence type="ECO:0000256" key="3">
    <source>
        <dbReference type="ARBA" id="ARBA00022840"/>
    </source>
</evidence>
<dbReference type="Pfam" id="PF00004">
    <property type="entry name" value="AAA"/>
    <property type="match status" value="1"/>
</dbReference>
<keyword evidence="1 5" id="KW-0677">Repeat</keyword>
<evidence type="ECO:0000259" key="9">
    <source>
        <dbReference type="PROSITE" id="PS51903"/>
    </source>
</evidence>
<dbReference type="RefSeq" id="WP_230867691.1">
    <property type="nucleotide sequence ID" value="NZ_CP046640.1"/>
</dbReference>
<keyword evidence="4 6" id="KW-0143">Chaperone</keyword>
<dbReference type="SMART" id="SM01086">
    <property type="entry name" value="ClpB_D2-small"/>
    <property type="match status" value="1"/>
</dbReference>
<dbReference type="InterPro" id="IPR003593">
    <property type="entry name" value="AAA+_ATPase"/>
</dbReference>
<dbReference type="KEGG" id="ifn:GM661_15880"/>
<dbReference type="AlphaFoldDB" id="A0A8A7KDJ0"/>
<dbReference type="EMBL" id="CP046640">
    <property type="protein sequence ID" value="QTL99330.1"/>
    <property type="molecule type" value="Genomic_DNA"/>
</dbReference>
<evidence type="ECO:0000259" key="8">
    <source>
        <dbReference type="PROSITE" id="PS50151"/>
    </source>
</evidence>
<name>A0A8A7KDJ0_9FIRM</name>
<dbReference type="FunFam" id="3.40.50.300:FF:000025">
    <property type="entry name" value="ATP-dependent Clp protease subunit"/>
    <property type="match status" value="1"/>
</dbReference>
<dbReference type="GO" id="GO:0005737">
    <property type="term" value="C:cytoplasm"/>
    <property type="evidence" value="ECO:0007669"/>
    <property type="project" value="TreeGrafter"/>
</dbReference>
<dbReference type="GO" id="GO:0034605">
    <property type="term" value="P:cellular response to heat"/>
    <property type="evidence" value="ECO:0007669"/>
    <property type="project" value="TreeGrafter"/>
</dbReference>
<dbReference type="Pfam" id="PF17871">
    <property type="entry name" value="AAA_lid_9"/>
    <property type="match status" value="1"/>
</dbReference>
<dbReference type="InterPro" id="IPR041546">
    <property type="entry name" value="ClpA/ClpB_AAA_lid"/>
</dbReference>
<sequence>MFGRFTERARKVLSLAEKEAVALKHNYVGTEHMLLGLVKEGQGVAAKALADAGVTQEKVIEKIKQIIGEGKQQINNPVSLTPRSKKVLNLSMDEARRLGHNYIGTEHILLGLIREGEGVAVRILQDLDGDLTSIHKQVIELLGGQNNIEQNTGDKNSKTANLDEYSRDLTDMAREGKLDPVIGRDKEIERVIQVLSRRTKNNPVLIGEPGVGKTAIVEGLASRIISENVPEILLNKRVVSLDLSSIVAGSKYRGEFEKRLKAVMNDIIKNGEIILFIDELHTLVGAGAAEGAIDASNILKPALARGELQAIGATTLDEYRKYIEKDAALERRFQSVLVEETTIEETISILKGLRDPYEAHHKVVITDETIKAAVNLSHRYITDRFLPDKAIDLIDEAASKVRLSNNTRPPEMKALNQKLEDLQKEKEAAVKNQEFEKAAKLRDKEKELQQELEDIKANWHQDKGRKESTVTPDDIAEIVSSWTGIPVTRLEEAETAKLLRLEEELHKRVIGQDEAINAVSQAVRRARAGLKDPKRPIGSFIFLGPTGVGKTELARTLAETMFDDEDAMIRIDMSEYMEKHSVSRLVGSPPGYVGHEEGGQLTEPVRRRPYSVILFDEIEKAHPDVFNVLLQILEDGLLTDTHGRKVDFKNTVVIMTSNVGANYIEKESRLGFKAQEDEESKYTDMKDKVISELKKTFRPEFLNRLDEIIVFHALNKDHINQIVDLMLNDLRKRLSEKEIEIKVSDKAKQLLAEDGFDAQFGARPLRRSIQKLIENPLSERILQGEVKEGQVIKVDEDQGSMSFINE</sequence>
<keyword evidence="7" id="KW-0175">Coiled coil</keyword>
<dbReference type="InterPro" id="IPR050130">
    <property type="entry name" value="ClpA_ClpB"/>
</dbReference>
<dbReference type="InterPro" id="IPR003959">
    <property type="entry name" value="ATPase_AAA_core"/>
</dbReference>
<dbReference type="PROSITE" id="PS51903">
    <property type="entry name" value="CLP_R"/>
    <property type="match status" value="1"/>
</dbReference>
<feature type="coiled-coil region" evidence="7">
    <location>
        <begin position="412"/>
        <end position="458"/>
    </location>
</feature>
<dbReference type="InterPro" id="IPR036628">
    <property type="entry name" value="Clp_N_dom_sf"/>
</dbReference>